<dbReference type="EMBL" id="JASCZI010122402">
    <property type="protein sequence ID" value="MED6164256.1"/>
    <property type="molecule type" value="Genomic_DNA"/>
</dbReference>
<accession>A0ABU6USY5</accession>
<organism evidence="1 2">
    <name type="scientific">Stylosanthes scabra</name>
    <dbReference type="NCBI Taxonomy" id="79078"/>
    <lineage>
        <taxon>Eukaryota</taxon>
        <taxon>Viridiplantae</taxon>
        <taxon>Streptophyta</taxon>
        <taxon>Embryophyta</taxon>
        <taxon>Tracheophyta</taxon>
        <taxon>Spermatophyta</taxon>
        <taxon>Magnoliopsida</taxon>
        <taxon>eudicotyledons</taxon>
        <taxon>Gunneridae</taxon>
        <taxon>Pentapetalae</taxon>
        <taxon>rosids</taxon>
        <taxon>fabids</taxon>
        <taxon>Fabales</taxon>
        <taxon>Fabaceae</taxon>
        <taxon>Papilionoideae</taxon>
        <taxon>50 kb inversion clade</taxon>
        <taxon>dalbergioids sensu lato</taxon>
        <taxon>Dalbergieae</taxon>
        <taxon>Pterocarpus clade</taxon>
        <taxon>Stylosanthes</taxon>
    </lineage>
</organism>
<gene>
    <name evidence="1" type="ORF">PIB30_087951</name>
</gene>
<proteinExistence type="predicted"/>
<evidence type="ECO:0008006" key="3">
    <source>
        <dbReference type="Google" id="ProtNLM"/>
    </source>
</evidence>
<keyword evidence="2" id="KW-1185">Reference proteome</keyword>
<evidence type="ECO:0000313" key="2">
    <source>
        <dbReference type="Proteomes" id="UP001341840"/>
    </source>
</evidence>
<dbReference type="Proteomes" id="UP001341840">
    <property type="component" value="Unassembled WGS sequence"/>
</dbReference>
<name>A0ABU6USY5_9FABA</name>
<reference evidence="1 2" key="1">
    <citation type="journal article" date="2023" name="Plants (Basel)">
        <title>Bridging the Gap: Combining Genomics and Transcriptomics Approaches to Understand Stylosanthes scabra, an Orphan Legume from the Brazilian Caatinga.</title>
        <authorList>
            <person name="Ferreira-Neto J.R.C."/>
            <person name="da Silva M.D."/>
            <person name="Binneck E."/>
            <person name="de Melo N.F."/>
            <person name="da Silva R.H."/>
            <person name="de Melo A.L.T.M."/>
            <person name="Pandolfi V."/>
            <person name="Bustamante F.O."/>
            <person name="Brasileiro-Vidal A.C."/>
            <person name="Benko-Iseppon A.M."/>
        </authorList>
    </citation>
    <scope>NUCLEOTIDE SEQUENCE [LARGE SCALE GENOMIC DNA]</scope>
    <source>
        <tissue evidence="1">Leaves</tissue>
    </source>
</reference>
<sequence length="147" mass="16492">MGVLLSLVYSPPLWSLSWCRIASTFRLCDRLASTVHRSNPPPHGYASSVSSLAASELYKYRQLSQLVLRQCCLPSWPHPNAVLSKQIRHQRSYFLTDHHQPHRCPAFCRSRLLPVVAAFVFSLTPFSTDSIAFSSSSPLISGLIFMS</sequence>
<protein>
    <recommendedName>
        <fullName evidence="3">Secreted protein</fullName>
    </recommendedName>
</protein>
<evidence type="ECO:0000313" key="1">
    <source>
        <dbReference type="EMBL" id="MED6164256.1"/>
    </source>
</evidence>
<comment type="caution">
    <text evidence="1">The sequence shown here is derived from an EMBL/GenBank/DDBJ whole genome shotgun (WGS) entry which is preliminary data.</text>
</comment>